<protein>
    <submittedName>
        <fullName evidence="1">Uncharacterized protein</fullName>
    </submittedName>
</protein>
<accession>A0A4S8LPS9</accession>
<gene>
    <name evidence="1" type="ORF">K435DRAFT_612444</name>
</gene>
<dbReference type="OrthoDB" id="3060612at2759"/>
<feature type="non-terminal residue" evidence="1">
    <location>
        <position position="129"/>
    </location>
</feature>
<sequence length="129" mass="14328">PPVSPRSPDSSEWSTYHLWWKEDAFAAYVLTSRLSQSIHAFLPDHNDRLTGLPRSSRSVLAAIRKFCNMDCPANASALKETLFSRTCGSSPSSINSFCEAWRSDVGSLRSMGYSLDWPDAIVSFLAQLP</sequence>
<proteinExistence type="predicted"/>
<feature type="non-terminal residue" evidence="1">
    <location>
        <position position="1"/>
    </location>
</feature>
<dbReference type="EMBL" id="ML179307">
    <property type="protein sequence ID" value="THU91389.1"/>
    <property type="molecule type" value="Genomic_DNA"/>
</dbReference>
<evidence type="ECO:0000313" key="1">
    <source>
        <dbReference type="EMBL" id="THU91389.1"/>
    </source>
</evidence>
<evidence type="ECO:0000313" key="2">
    <source>
        <dbReference type="Proteomes" id="UP000297245"/>
    </source>
</evidence>
<reference evidence="1 2" key="1">
    <citation type="journal article" date="2019" name="Nat. Ecol. Evol.">
        <title>Megaphylogeny resolves global patterns of mushroom evolution.</title>
        <authorList>
            <person name="Varga T."/>
            <person name="Krizsan K."/>
            <person name="Foldi C."/>
            <person name="Dima B."/>
            <person name="Sanchez-Garcia M."/>
            <person name="Sanchez-Ramirez S."/>
            <person name="Szollosi G.J."/>
            <person name="Szarkandi J.G."/>
            <person name="Papp V."/>
            <person name="Albert L."/>
            <person name="Andreopoulos W."/>
            <person name="Angelini C."/>
            <person name="Antonin V."/>
            <person name="Barry K.W."/>
            <person name="Bougher N.L."/>
            <person name="Buchanan P."/>
            <person name="Buyck B."/>
            <person name="Bense V."/>
            <person name="Catcheside P."/>
            <person name="Chovatia M."/>
            <person name="Cooper J."/>
            <person name="Damon W."/>
            <person name="Desjardin D."/>
            <person name="Finy P."/>
            <person name="Geml J."/>
            <person name="Haridas S."/>
            <person name="Hughes K."/>
            <person name="Justo A."/>
            <person name="Karasinski D."/>
            <person name="Kautmanova I."/>
            <person name="Kiss B."/>
            <person name="Kocsube S."/>
            <person name="Kotiranta H."/>
            <person name="LaButti K.M."/>
            <person name="Lechner B.E."/>
            <person name="Liimatainen K."/>
            <person name="Lipzen A."/>
            <person name="Lukacs Z."/>
            <person name="Mihaltcheva S."/>
            <person name="Morgado L.N."/>
            <person name="Niskanen T."/>
            <person name="Noordeloos M.E."/>
            <person name="Ohm R.A."/>
            <person name="Ortiz-Santana B."/>
            <person name="Ovrebo C."/>
            <person name="Racz N."/>
            <person name="Riley R."/>
            <person name="Savchenko A."/>
            <person name="Shiryaev A."/>
            <person name="Soop K."/>
            <person name="Spirin V."/>
            <person name="Szebenyi C."/>
            <person name="Tomsovsky M."/>
            <person name="Tulloss R.E."/>
            <person name="Uehling J."/>
            <person name="Grigoriev I.V."/>
            <person name="Vagvolgyi C."/>
            <person name="Papp T."/>
            <person name="Martin F.M."/>
            <person name="Miettinen O."/>
            <person name="Hibbett D.S."/>
            <person name="Nagy L.G."/>
        </authorList>
    </citation>
    <scope>NUCLEOTIDE SEQUENCE [LARGE SCALE GENOMIC DNA]</scope>
    <source>
        <strain evidence="1 2">CBS 962.96</strain>
    </source>
</reference>
<dbReference type="AlphaFoldDB" id="A0A4S8LPS9"/>
<organism evidence="1 2">
    <name type="scientific">Dendrothele bispora (strain CBS 962.96)</name>
    <dbReference type="NCBI Taxonomy" id="1314807"/>
    <lineage>
        <taxon>Eukaryota</taxon>
        <taxon>Fungi</taxon>
        <taxon>Dikarya</taxon>
        <taxon>Basidiomycota</taxon>
        <taxon>Agaricomycotina</taxon>
        <taxon>Agaricomycetes</taxon>
        <taxon>Agaricomycetidae</taxon>
        <taxon>Agaricales</taxon>
        <taxon>Agaricales incertae sedis</taxon>
        <taxon>Dendrothele</taxon>
    </lineage>
</organism>
<keyword evidence="2" id="KW-1185">Reference proteome</keyword>
<name>A0A4S8LPS9_DENBC</name>
<dbReference type="Proteomes" id="UP000297245">
    <property type="component" value="Unassembled WGS sequence"/>
</dbReference>